<evidence type="ECO:0000313" key="1">
    <source>
        <dbReference type="EMBL" id="GIY68588.1"/>
    </source>
</evidence>
<reference evidence="1 2" key="1">
    <citation type="submission" date="2021-06" db="EMBL/GenBank/DDBJ databases">
        <title>Caerostris darwini draft genome.</title>
        <authorList>
            <person name="Kono N."/>
            <person name="Arakawa K."/>
        </authorList>
    </citation>
    <scope>NUCLEOTIDE SEQUENCE [LARGE SCALE GENOMIC DNA]</scope>
</reference>
<dbReference type="EMBL" id="BPLQ01012889">
    <property type="protein sequence ID" value="GIY68588.1"/>
    <property type="molecule type" value="Genomic_DNA"/>
</dbReference>
<organism evidence="1 2">
    <name type="scientific">Caerostris darwini</name>
    <dbReference type="NCBI Taxonomy" id="1538125"/>
    <lineage>
        <taxon>Eukaryota</taxon>
        <taxon>Metazoa</taxon>
        <taxon>Ecdysozoa</taxon>
        <taxon>Arthropoda</taxon>
        <taxon>Chelicerata</taxon>
        <taxon>Arachnida</taxon>
        <taxon>Araneae</taxon>
        <taxon>Araneomorphae</taxon>
        <taxon>Entelegynae</taxon>
        <taxon>Araneoidea</taxon>
        <taxon>Araneidae</taxon>
        <taxon>Caerostris</taxon>
    </lineage>
</organism>
<dbReference type="Proteomes" id="UP001054837">
    <property type="component" value="Unassembled WGS sequence"/>
</dbReference>
<name>A0AAV4VEQ8_9ARAC</name>
<keyword evidence="2" id="KW-1185">Reference proteome</keyword>
<gene>
    <name evidence="1" type="ORF">CDAR_21721</name>
</gene>
<dbReference type="AlphaFoldDB" id="A0AAV4VEQ8"/>
<proteinExistence type="predicted"/>
<sequence>MNGRLNYQQVSHLQLMSLMVSMKFRHEKTKQIPGQPMLCLENSSRQENPKFSAAASCRQMRDIAMLGLLCRSMLMPLLASMPLALERPVRPWTTIGCALPYRVPHDRENQNLVSLRSIQADEEYRDSLSYKFSDFSCPLPPVVFPLIIPTFTHYSQSNIAVVDDSIIFSISPRPHNSFILMFYTTSLYLTKLLGYKVAASLHQGKTSDEEVYTVREKATK</sequence>
<accession>A0AAV4VEQ8</accession>
<comment type="caution">
    <text evidence="1">The sequence shown here is derived from an EMBL/GenBank/DDBJ whole genome shotgun (WGS) entry which is preliminary data.</text>
</comment>
<protein>
    <submittedName>
        <fullName evidence="1">Uncharacterized protein</fullName>
    </submittedName>
</protein>
<evidence type="ECO:0000313" key="2">
    <source>
        <dbReference type="Proteomes" id="UP001054837"/>
    </source>
</evidence>